<keyword evidence="2" id="KW-1185">Reference proteome</keyword>
<protein>
    <submittedName>
        <fullName evidence="1">Uncharacterized protein</fullName>
    </submittedName>
</protein>
<evidence type="ECO:0000313" key="2">
    <source>
        <dbReference type="Proteomes" id="UP000184516"/>
    </source>
</evidence>
<reference evidence="2" key="1">
    <citation type="submission" date="2016-11" db="EMBL/GenBank/DDBJ databases">
        <authorList>
            <person name="Varghese N."/>
            <person name="Submissions S."/>
        </authorList>
    </citation>
    <scope>NUCLEOTIDE SEQUENCE [LARGE SCALE GENOMIC DNA]</scope>
    <source>
        <strain evidence="2">DSM 19978</strain>
    </source>
</reference>
<dbReference type="OrthoDB" id="1447028at2"/>
<evidence type="ECO:0000313" key="1">
    <source>
        <dbReference type="EMBL" id="SHG16890.1"/>
    </source>
</evidence>
<accession>A0A1M5HLT1</accession>
<dbReference type="EMBL" id="FQWB01000002">
    <property type="protein sequence ID" value="SHG16890.1"/>
    <property type="molecule type" value="Genomic_DNA"/>
</dbReference>
<dbReference type="RefSeq" id="WP_073369285.1">
    <property type="nucleotide sequence ID" value="NZ_FQWB01000002.1"/>
</dbReference>
<organism evidence="1 2">
    <name type="scientific">Flavobacterium fluvii</name>
    <dbReference type="NCBI Taxonomy" id="468056"/>
    <lineage>
        <taxon>Bacteria</taxon>
        <taxon>Pseudomonadati</taxon>
        <taxon>Bacteroidota</taxon>
        <taxon>Flavobacteriia</taxon>
        <taxon>Flavobacteriales</taxon>
        <taxon>Flavobacteriaceae</taxon>
        <taxon>Flavobacterium</taxon>
    </lineage>
</organism>
<proteinExistence type="predicted"/>
<dbReference type="Proteomes" id="UP000184516">
    <property type="component" value="Unassembled WGS sequence"/>
</dbReference>
<gene>
    <name evidence="1" type="ORF">SAMN05443549_102288</name>
</gene>
<sequence>MSYTIDLELYRTKGAKIFTGRDRGREVRIACKIDSVAEQYDKIDIIIPSDLFSINPSFFEELFINVVKKYKEDKFYEKFNFMNKGEYPYEKPLKEAIKRILRENTALD</sequence>
<dbReference type="STRING" id="468056.SAMN05443549_102288"/>
<name>A0A1M5HLT1_9FLAO</name>
<dbReference type="AlphaFoldDB" id="A0A1M5HLT1"/>